<organism evidence="2 3">
    <name type="scientific">Chitinophaga jiangningensis</name>
    <dbReference type="NCBI Taxonomy" id="1419482"/>
    <lineage>
        <taxon>Bacteria</taxon>
        <taxon>Pseudomonadati</taxon>
        <taxon>Bacteroidota</taxon>
        <taxon>Chitinophagia</taxon>
        <taxon>Chitinophagales</taxon>
        <taxon>Chitinophagaceae</taxon>
        <taxon>Chitinophaga</taxon>
    </lineage>
</organism>
<evidence type="ECO:0000256" key="1">
    <source>
        <dbReference type="SAM" id="SignalP"/>
    </source>
</evidence>
<proteinExistence type="predicted"/>
<reference evidence="2 3" key="1">
    <citation type="submission" date="2016-11" db="EMBL/GenBank/DDBJ databases">
        <authorList>
            <person name="Jaros S."/>
            <person name="Januszkiewicz K."/>
            <person name="Wedrychowicz H."/>
        </authorList>
    </citation>
    <scope>NUCLEOTIDE SEQUENCE [LARGE SCALE GENOMIC DNA]</scope>
    <source>
        <strain evidence="2 3">DSM 27406</strain>
    </source>
</reference>
<accession>A0A1M7A710</accession>
<evidence type="ECO:0000313" key="3">
    <source>
        <dbReference type="Proteomes" id="UP000184420"/>
    </source>
</evidence>
<dbReference type="SUPFAM" id="SSF117074">
    <property type="entry name" value="Hypothetical protein PA1324"/>
    <property type="match status" value="1"/>
</dbReference>
<keyword evidence="1" id="KW-0732">Signal</keyword>
<dbReference type="AlphaFoldDB" id="A0A1M7A710"/>
<evidence type="ECO:0008006" key="4">
    <source>
        <dbReference type="Google" id="ProtNLM"/>
    </source>
</evidence>
<gene>
    <name evidence="2" type="ORF">SAMN05444266_103152</name>
</gene>
<feature type="chain" id="PRO_5012206826" description="Carboxypeptidase regulatory-like domain-containing protein" evidence="1">
    <location>
        <begin position="22"/>
        <end position="190"/>
    </location>
</feature>
<dbReference type="Proteomes" id="UP000184420">
    <property type="component" value="Unassembled WGS sequence"/>
</dbReference>
<dbReference type="OrthoDB" id="6058208at2"/>
<name>A0A1M7A710_9BACT</name>
<protein>
    <recommendedName>
        <fullName evidence="4">Carboxypeptidase regulatory-like domain-containing protein</fullName>
    </recommendedName>
</protein>
<evidence type="ECO:0000313" key="2">
    <source>
        <dbReference type="EMBL" id="SHL38453.1"/>
    </source>
</evidence>
<dbReference type="RefSeq" id="WP_073079847.1">
    <property type="nucleotide sequence ID" value="NZ_FRBL01000003.1"/>
</dbReference>
<dbReference type="STRING" id="1419482.SAMN05444266_103152"/>
<dbReference type="EMBL" id="FRBL01000003">
    <property type="protein sequence ID" value="SHL38453.1"/>
    <property type="molecule type" value="Genomic_DNA"/>
</dbReference>
<sequence length="190" mass="21418">MKILTLCFVVALTTQCLHVNAQLIYPKTPFNKAEAEAMIGKDGTCTIKGQVAQKGNYLVNLVELYPCTAYFNEFMEMRKKDKKGKKPISMSDEAYSYRILTIIQQDGSFEFKGLNPGKYYLQTRVIQTKVANGEKQVGTETTTTYNGHGVQIASGSTPIMEKTRYLYQEDKMYFKYVDVAADGQVVTLIL</sequence>
<keyword evidence="3" id="KW-1185">Reference proteome</keyword>
<feature type="signal peptide" evidence="1">
    <location>
        <begin position="1"/>
        <end position="21"/>
    </location>
</feature>